<proteinExistence type="inferred from homology"/>
<evidence type="ECO:0000256" key="7">
    <source>
        <dbReference type="ARBA" id="ARBA00023136"/>
    </source>
</evidence>
<evidence type="ECO:0000256" key="6">
    <source>
        <dbReference type="ARBA" id="ARBA00023034"/>
    </source>
</evidence>
<dbReference type="EMBL" id="CP033149">
    <property type="protein sequence ID" value="AYO42178.1"/>
    <property type="molecule type" value="Genomic_DNA"/>
</dbReference>
<name>A0A3G2S513_MALR7</name>
<dbReference type="GO" id="GO:0015031">
    <property type="term" value="P:protein transport"/>
    <property type="evidence" value="ECO:0007669"/>
    <property type="project" value="UniProtKB-KW"/>
</dbReference>
<dbReference type="InterPro" id="IPR048682">
    <property type="entry name" value="COG4"/>
</dbReference>
<evidence type="ECO:0000256" key="3">
    <source>
        <dbReference type="ARBA" id="ARBA00020975"/>
    </source>
</evidence>
<feature type="domain" description="COG4 transport protein middle alpha-helical bundle" evidence="9">
    <location>
        <begin position="159"/>
        <end position="469"/>
    </location>
</feature>
<protein>
    <recommendedName>
        <fullName evidence="3">Conserved oligomeric Golgi complex subunit 4</fullName>
    </recommendedName>
    <alternativeName>
        <fullName evidence="8">Component of oligomeric Golgi complex 4</fullName>
    </alternativeName>
</protein>
<keyword evidence="6" id="KW-0333">Golgi apparatus</keyword>
<dbReference type="PANTHER" id="PTHR24016:SF0">
    <property type="entry name" value="CONSERVED OLIGOMERIC GOLGI COMPLEX SUBUNIT 4"/>
    <property type="match status" value="1"/>
</dbReference>
<evidence type="ECO:0000259" key="9">
    <source>
        <dbReference type="SMART" id="SM00762"/>
    </source>
</evidence>
<dbReference type="OrthoDB" id="47059at2759"/>
<dbReference type="Gene3D" id="1.20.58.1970">
    <property type="match status" value="1"/>
</dbReference>
<dbReference type="SMART" id="SM00762">
    <property type="entry name" value="Cog4"/>
    <property type="match status" value="1"/>
</dbReference>
<evidence type="ECO:0000256" key="1">
    <source>
        <dbReference type="ARBA" id="ARBA00004395"/>
    </source>
</evidence>
<dbReference type="GO" id="GO:0000139">
    <property type="term" value="C:Golgi membrane"/>
    <property type="evidence" value="ECO:0007669"/>
    <property type="project" value="UniProtKB-SubCell"/>
</dbReference>
<dbReference type="Pfam" id="PF08318">
    <property type="entry name" value="COG4_m"/>
    <property type="match status" value="1"/>
</dbReference>
<accession>A0A3G2S513</accession>
<dbReference type="InterPro" id="IPR048680">
    <property type="entry name" value="COG4_N"/>
</dbReference>
<dbReference type="Pfam" id="PF20662">
    <property type="entry name" value="COG4_C"/>
    <property type="match status" value="1"/>
</dbReference>
<sequence length="732" mass="82599">MARVADEVQVALRQLEHDERTQKHRMEALVKEATKALQQSDTVVHEHTAPPLHRAQRHAHAIESRFQSTTHTAQQLYHDLNVLYEEGNRIQLSLQWCTEAIQLRTSLGALADALERLDWDACVRHCQQASSVPADVLHSDFVRTVVPTAMHPDAPPQLLAHLRASLIDKMAQQFAHYANARDEAQATRFLAYFAAIHAHEQGLAAYSAFACSLLEAYGHELEERLRSPSANPLFFGMLWTALHEYLAVFISKHQPVVDQLLGQPGHCDFMQGVWPALERVWSSFALRILEAWRAERNVDQFVRDAQDERFTPLETIRASPYTPGRIYEHHRGGGSEYLAVDALLNEMVSFSAQWSLLMQFLRRSTLPTDAAVFDGRLARTIQDTMLHVFVPLQMYALQANVQQVHMLDTPDVQSLPYASSLPDDMFFALRTVLSRSLSTSSVDVAERIVSQAVAMVETYFVEIVLLRMDGCRRALNISRLVDGPRRAAAAREVRTTLCVYLNVLDISASYSDRILALLSQPSFLESCFAGGDANSPLAIAQGIVSRLGTLSPKIRTALQFEIDELYRALVEPRLQALLSDIFRDLNYKLNEASYGQLPEAHTLTERLRTGWDVLMTGYRDQLTESNYASLFSMAVDALVRPWEQLVFQLTFTELGALRFDKDVRGVLTMLSERAPWGLRDKFLRLQQVSYVLNMDEEETDTSDAYEAGVSSGISWQLTPAEVQNVRALRVTS</sequence>
<keyword evidence="11" id="KW-1185">Reference proteome</keyword>
<evidence type="ECO:0000313" key="11">
    <source>
        <dbReference type="Proteomes" id="UP000269793"/>
    </source>
</evidence>
<reference evidence="10 11" key="1">
    <citation type="submission" date="2018-10" db="EMBL/GenBank/DDBJ databases">
        <title>Complete genome sequence of Malassezia restricta CBS 7877.</title>
        <authorList>
            <person name="Morand S.C."/>
            <person name="Bertignac M."/>
            <person name="Iltis A."/>
            <person name="Kolder I."/>
            <person name="Pirovano W."/>
            <person name="Jourdain R."/>
            <person name="Clavaud C."/>
        </authorList>
    </citation>
    <scope>NUCLEOTIDE SEQUENCE [LARGE SCALE GENOMIC DNA]</scope>
    <source>
        <strain evidence="10 11">CBS 7877</strain>
    </source>
</reference>
<dbReference type="VEuPathDB" id="FungiDB:DNF11_1228"/>
<evidence type="ECO:0000256" key="2">
    <source>
        <dbReference type="ARBA" id="ARBA00009215"/>
    </source>
</evidence>
<evidence type="ECO:0000313" key="10">
    <source>
        <dbReference type="EMBL" id="AYO42178.1"/>
    </source>
</evidence>
<dbReference type="PANTHER" id="PTHR24016">
    <property type="entry name" value="CONSERVED OLIGOMERIC GOLGI COMPLEX SUBUNIT 4"/>
    <property type="match status" value="1"/>
</dbReference>
<comment type="subcellular location">
    <subcellularLocation>
        <location evidence="1">Golgi apparatus membrane</location>
        <topology evidence="1">Peripheral membrane protein</topology>
    </subcellularLocation>
</comment>
<dbReference type="Pfam" id="PF20663">
    <property type="entry name" value="COG4_N"/>
    <property type="match status" value="1"/>
</dbReference>
<evidence type="ECO:0000256" key="8">
    <source>
        <dbReference type="ARBA" id="ARBA00031340"/>
    </source>
</evidence>
<comment type="similarity">
    <text evidence="2">Belongs to the COG4 family.</text>
</comment>
<dbReference type="InterPro" id="IPR013167">
    <property type="entry name" value="COG4_M"/>
</dbReference>
<evidence type="ECO:0000256" key="4">
    <source>
        <dbReference type="ARBA" id="ARBA00022448"/>
    </source>
</evidence>
<keyword evidence="4" id="KW-0813">Transport</keyword>
<keyword evidence="7" id="KW-0472">Membrane</keyword>
<keyword evidence="5" id="KW-0653">Protein transport</keyword>
<dbReference type="STRING" id="425264.A0A3G2S513"/>
<organism evidence="10 11">
    <name type="scientific">Malassezia restricta (strain ATCC 96810 / NBRC 103918 / CBS 7877)</name>
    <name type="common">Seborrheic dermatitis infection agent</name>
    <dbReference type="NCBI Taxonomy" id="425264"/>
    <lineage>
        <taxon>Eukaryota</taxon>
        <taxon>Fungi</taxon>
        <taxon>Dikarya</taxon>
        <taxon>Basidiomycota</taxon>
        <taxon>Ustilaginomycotina</taxon>
        <taxon>Malasseziomycetes</taxon>
        <taxon>Malasseziales</taxon>
        <taxon>Malasseziaceae</taxon>
        <taxon>Malassezia</taxon>
    </lineage>
</organism>
<dbReference type="InterPro" id="IPR048684">
    <property type="entry name" value="COG4_C"/>
</dbReference>
<evidence type="ECO:0000256" key="5">
    <source>
        <dbReference type="ARBA" id="ARBA00022927"/>
    </source>
</evidence>
<dbReference type="Proteomes" id="UP000269793">
    <property type="component" value="Chromosome II"/>
</dbReference>
<gene>
    <name evidence="10" type="ORF">DNF11_1228</name>
</gene>
<dbReference type="AlphaFoldDB" id="A0A3G2S513"/>